<protein>
    <submittedName>
        <fullName evidence="6">MarR family transcriptional regulator</fullName>
    </submittedName>
</protein>
<dbReference type="GO" id="GO:0003700">
    <property type="term" value="F:DNA-binding transcription factor activity"/>
    <property type="evidence" value="ECO:0007669"/>
    <property type="project" value="InterPro"/>
</dbReference>
<dbReference type="AlphaFoldDB" id="A0A7Y7II81"/>
<feature type="domain" description="HTH marR-type" evidence="5">
    <location>
        <begin position="55"/>
        <end position="182"/>
    </location>
</feature>
<dbReference type="PRINTS" id="PR00598">
    <property type="entry name" value="HTHMARR"/>
</dbReference>
<dbReference type="SUPFAM" id="SSF46785">
    <property type="entry name" value="Winged helix' DNA-binding domain"/>
    <property type="match status" value="1"/>
</dbReference>
<dbReference type="RefSeq" id="WP_176635492.1">
    <property type="nucleotide sequence ID" value="NZ_JAAMFM010000019.1"/>
</dbReference>
<keyword evidence="1" id="KW-0805">Transcription regulation</keyword>
<dbReference type="PANTHER" id="PTHR39515">
    <property type="entry name" value="CONSERVED PROTEIN"/>
    <property type="match status" value="1"/>
</dbReference>
<proteinExistence type="predicted"/>
<name>A0A7Y7II81_9MICC</name>
<dbReference type="InterPro" id="IPR052526">
    <property type="entry name" value="HTH-type_Bedaq_tolerance"/>
</dbReference>
<sequence>MTQTPAGTVTGPTTPEPPAAPPASPASPGCATNAAAAGPVKAPAARRPAGAGALAAELRIAVMRTSRRLRAEAASRDISPGQYSVLAGILNGPLTVGELAEREQIQAPSMTRIVNGLEAAGFVTRGDNPQDRRQVLVHVTDAGTAILQRARSRRTQWLAKRVAGLSAEERATLHEAARILQEMSAK</sequence>
<dbReference type="PROSITE" id="PS01117">
    <property type="entry name" value="HTH_MARR_1"/>
    <property type="match status" value="1"/>
</dbReference>
<dbReference type="SMART" id="SM00347">
    <property type="entry name" value="HTH_MARR"/>
    <property type="match status" value="1"/>
</dbReference>
<gene>
    <name evidence="6" type="ORF">G6034_12795</name>
</gene>
<keyword evidence="2" id="KW-0238">DNA-binding</keyword>
<dbReference type="Pfam" id="PF12802">
    <property type="entry name" value="MarR_2"/>
    <property type="match status" value="1"/>
</dbReference>
<dbReference type="Gene3D" id="1.10.10.10">
    <property type="entry name" value="Winged helix-like DNA-binding domain superfamily/Winged helix DNA-binding domain"/>
    <property type="match status" value="1"/>
</dbReference>
<feature type="region of interest" description="Disordered" evidence="4">
    <location>
        <begin position="1"/>
        <end position="31"/>
    </location>
</feature>
<evidence type="ECO:0000259" key="5">
    <source>
        <dbReference type="PROSITE" id="PS50995"/>
    </source>
</evidence>
<evidence type="ECO:0000256" key="4">
    <source>
        <dbReference type="SAM" id="MobiDB-lite"/>
    </source>
</evidence>
<feature type="compositionally biased region" description="Low complexity" evidence="4">
    <location>
        <begin position="1"/>
        <end position="13"/>
    </location>
</feature>
<evidence type="ECO:0000256" key="2">
    <source>
        <dbReference type="ARBA" id="ARBA00023125"/>
    </source>
</evidence>
<evidence type="ECO:0000256" key="1">
    <source>
        <dbReference type="ARBA" id="ARBA00023015"/>
    </source>
</evidence>
<keyword evidence="3" id="KW-0804">Transcription</keyword>
<dbReference type="PROSITE" id="PS50995">
    <property type="entry name" value="HTH_MARR_2"/>
    <property type="match status" value="1"/>
</dbReference>
<dbReference type="Proteomes" id="UP000543556">
    <property type="component" value="Unassembled WGS sequence"/>
</dbReference>
<evidence type="ECO:0000256" key="3">
    <source>
        <dbReference type="ARBA" id="ARBA00023163"/>
    </source>
</evidence>
<keyword evidence="7" id="KW-1185">Reference proteome</keyword>
<evidence type="ECO:0000313" key="7">
    <source>
        <dbReference type="Proteomes" id="UP000543556"/>
    </source>
</evidence>
<accession>A0A7Y7II81</accession>
<comment type="caution">
    <text evidence="6">The sequence shown here is derived from an EMBL/GenBank/DDBJ whole genome shotgun (WGS) entry which is preliminary data.</text>
</comment>
<feature type="compositionally biased region" description="Pro residues" evidence="4">
    <location>
        <begin position="14"/>
        <end position="25"/>
    </location>
</feature>
<dbReference type="EMBL" id="JAAMFM010000019">
    <property type="protein sequence ID" value="NVM95773.1"/>
    <property type="molecule type" value="Genomic_DNA"/>
</dbReference>
<dbReference type="InterPro" id="IPR036390">
    <property type="entry name" value="WH_DNA-bd_sf"/>
</dbReference>
<reference evidence="6 7" key="1">
    <citation type="submission" date="2020-02" db="EMBL/GenBank/DDBJ databases">
        <title>Genome sequence of strain AETb3-4.</title>
        <authorList>
            <person name="Gao J."/>
            <person name="Zhang X."/>
        </authorList>
    </citation>
    <scope>NUCLEOTIDE SEQUENCE [LARGE SCALE GENOMIC DNA]</scope>
    <source>
        <strain evidence="6 7">AETb3-4</strain>
    </source>
</reference>
<dbReference type="PANTHER" id="PTHR39515:SF2">
    <property type="entry name" value="HTH-TYPE TRANSCRIPTIONAL REGULATOR RV0880"/>
    <property type="match status" value="1"/>
</dbReference>
<dbReference type="InterPro" id="IPR036388">
    <property type="entry name" value="WH-like_DNA-bd_sf"/>
</dbReference>
<organism evidence="6 7">
    <name type="scientific">Arthrobacter wenxiniae</name>
    <dbReference type="NCBI Taxonomy" id="2713570"/>
    <lineage>
        <taxon>Bacteria</taxon>
        <taxon>Bacillati</taxon>
        <taxon>Actinomycetota</taxon>
        <taxon>Actinomycetes</taxon>
        <taxon>Micrococcales</taxon>
        <taxon>Micrococcaceae</taxon>
        <taxon>Arthrobacter</taxon>
    </lineage>
</organism>
<dbReference type="InterPro" id="IPR000835">
    <property type="entry name" value="HTH_MarR-typ"/>
</dbReference>
<dbReference type="InterPro" id="IPR023187">
    <property type="entry name" value="Tscrpt_reg_MarR-type_CS"/>
</dbReference>
<dbReference type="GO" id="GO:0003677">
    <property type="term" value="F:DNA binding"/>
    <property type="evidence" value="ECO:0007669"/>
    <property type="project" value="UniProtKB-KW"/>
</dbReference>
<evidence type="ECO:0000313" key="6">
    <source>
        <dbReference type="EMBL" id="NVM95773.1"/>
    </source>
</evidence>